<dbReference type="CDD" id="cd18788">
    <property type="entry name" value="SF2_C_XPD"/>
    <property type="match status" value="1"/>
</dbReference>
<dbReference type="FunFam" id="3.40.50.300:FF:000128">
    <property type="entry name" value="Putative DNA repair helicase RAD3"/>
    <property type="match status" value="1"/>
</dbReference>
<feature type="compositionally biased region" description="Basic and acidic residues" evidence="19">
    <location>
        <begin position="752"/>
        <end position="765"/>
    </location>
</feature>
<evidence type="ECO:0000256" key="3">
    <source>
        <dbReference type="ARBA" id="ARBA00009146"/>
    </source>
</evidence>
<keyword evidence="9" id="KW-0347">Helicase</keyword>
<dbReference type="SMART" id="SM00488">
    <property type="entry name" value="DEXDc2"/>
    <property type="match status" value="1"/>
</dbReference>
<evidence type="ECO:0000256" key="14">
    <source>
        <dbReference type="ARBA" id="ARBA00023204"/>
    </source>
</evidence>
<protein>
    <recommendedName>
        <fullName evidence="17">DNA 5'-3' helicase</fullName>
        <ecNumber evidence="17">5.6.2.3</ecNumber>
    </recommendedName>
</protein>
<dbReference type="STRING" id="745531.A0A0C3S021"/>
<evidence type="ECO:0000256" key="18">
    <source>
        <dbReference type="ARBA" id="ARBA00048954"/>
    </source>
</evidence>
<keyword evidence="13" id="KW-0238">DNA-binding</keyword>
<keyword evidence="22" id="KW-1185">Reference proteome</keyword>
<dbReference type="InterPro" id="IPR014013">
    <property type="entry name" value="Helic_SF1/SF2_ATP-bd_DinG/Rad3"/>
</dbReference>
<keyword evidence="11" id="KW-0408">Iron</keyword>
<dbReference type="HOGENOM" id="CLU_011312_1_0_1"/>
<keyword evidence="12" id="KW-0411">Iron-sulfur</keyword>
<keyword evidence="14" id="KW-0234">DNA repair</keyword>
<dbReference type="SUPFAM" id="SSF52540">
    <property type="entry name" value="P-loop containing nucleoside triphosphate hydrolases"/>
    <property type="match status" value="1"/>
</dbReference>
<proteinExistence type="inferred from homology"/>
<evidence type="ECO:0000256" key="15">
    <source>
        <dbReference type="ARBA" id="ARBA00023235"/>
    </source>
</evidence>
<dbReference type="OrthoDB" id="272481at2759"/>
<dbReference type="PRINTS" id="PR00852">
    <property type="entry name" value="XRODRMPGMNTD"/>
</dbReference>
<dbReference type="EMBL" id="KN840484">
    <property type="protein sequence ID" value="KIP08131.1"/>
    <property type="molecule type" value="Genomic_DNA"/>
</dbReference>
<dbReference type="InterPro" id="IPR002464">
    <property type="entry name" value="DNA/RNA_helicase_DEAH_CS"/>
</dbReference>
<dbReference type="FunFam" id="3.40.50.300:FF:000381">
    <property type="entry name" value="TFIIH basal transcription factor complex helicase subunit"/>
    <property type="match status" value="1"/>
</dbReference>
<evidence type="ECO:0000313" key="22">
    <source>
        <dbReference type="Proteomes" id="UP000053257"/>
    </source>
</evidence>
<evidence type="ECO:0000256" key="19">
    <source>
        <dbReference type="SAM" id="MobiDB-lite"/>
    </source>
</evidence>
<keyword evidence="7" id="KW-0227">DNA damage</keyword>
<keyword evidence="4" id="KW-0004">4Fe-4S</keyword>
<dbReference type="Pfam" id="PF06733">
    <property type="entry name" value="DEAD_2"/>
    <property type="match status" value="1"/>
</dbReference>
<dbReference type="Gene3D" id="3.40.50.300">
    <property type="entry name" value="P-loop containing nucleotide triphosphate hydrolases"/>
    <property type="match status" value="2"/>
</dbReference>
<dbReference type="GO" id="GO:0051539">
    <property type="term" value="F:4 iron, 4 sulfur cluster binding"/>
    <property type="evidence" value="ECO:0007669"/>
    <property type="project" value="UniProtKB-KW"/>
</dbReference>
<dbReference type="Pfam" id="PF06777">
    <property type="entry name" value="HBB"/>
    <property type="match status" value="1"/>
</dbReference>
<keyword evidence="5" id="KW-0479">Metal-binding</keyword>
<dbReference type="GO" id="GO:0005524">
    <property type="term" value="F:ATP binding"/>
    <property type="evidence" value="ECO:0007669"/>
    <property type="project" value="UniProtKB-KW"/>
</dbReference>
<comment type="subcellular location">
    <subcellularLocation>
        <location evidence="2">Nucleus</location>
    </subcellularLocation>
</comment>
<feature type="compositionally biased region" description="Acidic residues" evidence="19">
    <location>
        <begin position="766"/>
        <end position="775"/>
    </location>
</feature>
<dbReference type="GO" id="GO:0046872">
    <property type="term" value="F:metal ion binding"/>
    <property type="evidence" value="ECO:0007669"/>
    <property type="project" value="UniProtKB-KW"/>
</dbReference>
<dbReference type="GO" id="GO:0006289">
    <property type="term" value="P:nucleotide-excision repair"/>
    <property type="evidence" value="ECO:0007669"/>
    <property type="project" value="InterPro"/>
</dbReference>
<dbReference type="InterPro" id="IPR006555">
    <property type="entry name" value="ATP-dep_Helicase_C"/>
</dbReference>
<feature type="domain" description="Helicase ATP-binding" evidence="20">
    <location>
        <begin position="7"/>
        <end position="291"/>
    </location>
</feature>
<evidence type="ECO:0000256" key="10">
    <source>
        <dbReference type="ARBA" id="ARBA00022840"/>
    </source>
</evidence>
<dbReference type="EC" id="5.6.2.3" evidence="17"/>
<name>A0A0C3S021_PHLG1</name>
<evidence type="ECO:0000256" key="4">
    <source>
        <dbReference type="ARBA" id="ARBA00022485"/>
    </source>
</evidence>
<evidence type="ECO:0000256" key="17">
    <source>
        <dbReference type="ARBA" id="ARBA00044969"/>
    </source>
</evidence>
<dbReference type="GO" id="GO:0045951">
    <property type="term" value="P:positive regulation of mitotic recombination"/>
    <property type="evidence" value="ECO:0007669"/>
    <property type="project" value="TreeGrafter"/>
</dbReference>
<dbReference type="SMART" id="SM00491">
    <property type="entry name" value="HELICc2"/>
    <property type="match status" value="1"/>
</dbReference>
<dbReference type="PROSITE" id="PS00690">
    <property type="entry name" value="DEAH_ATP_HELICASE"/>
    <property type="match status" value="1"/>
</dbReference>
<evidence type="ECO:0000256" key="11">
    <source>
        <dbReference type="ARBA" id="ARBA00023004"/>
    </source>
</evidence>
<evidence type="ECO:0000256" key="13">
    <source>
        <dbReference type="ARBA" id="ARBA00023125"/>
    </source>
</evidence>
<dbReference type="Pfam" id="PF13307">
    <property type="entry name" value="Helicase_C_2"/>
    <property type="match status" value="1"/>
</dbReference>
<dbReference type="InterPro" id="IPR006554">
    <property type="entry name" value="Helicase-like_DEXD_c2"/>
</dbReference>
<organism evidence="21 22">
    <name type="scientific">Phlebiopsis gigantea (strain 11061_1 CR5-6)</name>
    <name type="common">White-rot fungus</name>
    <name type="synonym">Peniophora gigantea</name>
    <dbReference type="NCBI Taxonomy" id="745531"/>
    <lineage>
        <taxon>Eukaryota</taxon>
        <taxon>Fungi</taxon>
        <taxon>Dikarya</taxon>
        <taxon>Basidiomycota</taxon>
        <taxon>Agaricomycotina</taxon>
        <taxon>Agaricomycetes</taxon>
        <taxon>Polyporales</taxon>
        <taxon>Phanerochaetaceae</taxon>
        <taxon>Phlebiopsis</taxon>
    </lineage>
</organism>
<keyword evidence="16" id="KW-0539">Nucleus</keyword>
<evidence type="ECO:0000256" key="1">
    <source>
        <dbReference type="ARBA" id="ARBA00001966"/>
    </source>
</evidence>
<dbReference type="NCBIfam" id="TIGR00604">
    <property type="entry name" value="rad3"/>
    <property type="match status" value="1"/>
</dbReference>
<evidence type="ECO:0000256" key="7">
    <source>
        <dbReference type="ARBA" id="ARBA00022763"/>
    </source>
</evidence>
<dbReference type="FunFam" id="3.40.50.300:FF:000135">
    <property type="entry name" value="DNA repair helicase RAD3, putative"/>
    <property type="match status" value="1"/>
</dbReference>
<comment type="catalytic activity">
    <reaction evidence="18">
        <text>ATP + H2O = ADP + phosphate + H(+)</text>
        <dbReference type="Rhea" id="RHEA:13065"/>
        <dbReference type="ChEBI" id="CHEBI:15377"/>
        <dbReference type="ChEBI" id="CHEBI:15378"/>
        <dbReference type="ChEBI" id="CHEBI:30616"/>
        <dbReference type="ChEBI" id="CHEBI:43474"/>
        <dbReference type="ChEBI" id="CHEBI:456216"/>
        <dbReference type="EC" id="5.6.2.3"/>
    </reaction>
</comment>
<dbReference type="InterPro" id="IPR045028">
    <property type="entry name" value="DinG/Rad3-like"/>
</dbReference>
<dbReference type="PANTHER" id="PTHR11472">
    <property type="entry name" value="DNA REPAIR DEAD HELICASE RAD3/XP-D SUBFAMILY MEMBER"/>
    <property type="match status" value="1"/>
</dbReference>
<gene>
    <name evidence="21" type="ORF">PHLGIDRAFT_69878</name>
</gene>
<dbReference type="AlphaFoldDB" id="A0A0C3S021"/>
<keyword evidence="6" id="KW-0547">Nucleotide-binding</keyword>
<evidence type="ECO:0000259" key="20">
    <source>
        <dbReference type="PROSITE" id="PS51193"/>
    </source>
</evidence>
<dbReference type="GO" id="GO:0006366">
    <property type="term" value="P:transcription by RNA polymerase II"/>
    <property type="evidence" value="ECO:0007669"/>
    <property type="project" value="TreeGrafter"/>
</dbReference>
<comment type="cofactor">
    <cofactor evidence="1">
        <name>[4Fe-4S] cluster</name>
        <dbReference type="ChEBI" id="CHEBI:49883"/>
    </cofactor>
</comment>
<dbReference type="InterPro" id="IPR001945">
    <property type="entry name" value="RAD3/XPD"/>
</dbReference>
<evidence type="ECO:0000256" key="16">
    <source>
        <dbReference type="ARBA" id="ARBA00023242"/>
    </source>
</evidence>
<reference evidence="21 22" key="1">
    <citation type="journal article" date="2014" name="PLoS Genet.">
        <title>Analysis of the Phlebiopsis gigantea genome, transcriptome and secretome provides insight into its pioneer colonization strategies of wood.</title>
        <authorList>
            <person name="Hori C."/>
            <person name="Ishida T."/>
            <person name="Igarashi K."/>
            <person name="Samejima M."/>
            <person name="Suzuki H."/>
            <person name="Master E."/>
            <person name="Ferreira P."/>
            <person name="Ruiz-Duenas F.J."/>
            <person name="Held B."/>
            <person name="Canessa P."/>
            <person name="Larrondo L.F."/>
            <person name="Schmoll M."/>
            <person name="Druzhinina I.S."/>
            <person name="Kubicek C.P."/>
            <person name="Gaskell J.A."/>
            <person name="Kersten P."/>
            <person name="St John F."/>
            <person name="Glasner J."/>
            <person name="Sabat G."/>
            <person name="Splinter BonDurant S."/>
            <person name="Syed K."/>
            <person name="Yadav J."/>
            <person name="Mgbeahuruike A.C."/>
            <person name="Kovalchuk A."/>
            <person name="Asiegbu F.O."/>
            <person name="Lackner G."/>
            <person name="Hoffmeister D."/>
            <person name="Rencoret J."/>
            <person name="Gutierrez A."/>
            <person name="Sun H."/>
            <person name="Lindquist E."/>
            <person name="Barry K."/>
            <person name="Riley R."/>
            <person name="Grigoriev I.V."/>
            <person name="Henrissat B."/>
            <person name="Kues U."/>
            <person name="Berka R.M."/>
            <person name="Martinez A.T."/>
            <person name="Covert S.F."/>
            <person name="Blanchette R.A."/>
            <person name="Cullen D."/>
        </authorList>
    </citation>
    <scope>NUCLEOTIDE SEQUENCE [LARGE SCALE GENOMIC DNA]</scope>
    <source>
        <strain evidence="21 22">11061_1 CR5-6</strain>
    </source>
</reference>
<dbReference type="GO" id="GO:0003684">
    <property type="term" value="F:damaged DNA binding"/>
    <property type="evidence" value="ECO:0007669"/>
    <property type="project" value="TreeGrafter"/>
</dbReference>
<keyword evidence="8" id="KW-0378">Hydrolase</keyword>
<dbReference type="GO" id="GO:0000112">
    <property type="term" value="C:nucleotide-excision repair factor 3 complex"/>
    <property type="evidence" value="ECO:0007669"/>
    <property type="project" value="UniProtKB-ARBA"/>
</dbReference>
<accession>A0A0C3S021</accession>
<feature type="region of interest" description="Disordered" evidence="19">
    <location>
        <begin position="752"/>
        <end position="787"/>
    </location>
</feature>
<sequence length="787" mass="90006">MRFYIDDLPVIFPYDRIYPEQYQYMCDLKRTLDATGHCVLEMPSGTGKTVSLLSLIVSYQQFYPTRRKLIYCSRTVPEIEKALAELKRLMEYRVSMAETEEQKAKELSFYGMGLTSRKNLCIHPEVSKEKKGKVVDARCRDLTNSAACQKGRENPGSVDLCDWHENLGKLEPGNLIPPGVWTLADVLQYGRDNKICPYFLVRRMMPFVDIVIYSFHYLLDPKVAEQVSKEMSKDAIVVFDEAHNIDNVCIESLSIDLTRPMLDSAARSVTRLGDQIEEIKRTDASKLQDEYARLVEGLQEAANDEDAFMSNPVLPEDLLNEAIPGNIRKAEHFVAFLKRFVEYLKTRMRVLHVVAETPPSFLQHLKDITYIERRPLRFCAERLQSLVRTLELSRLDEYSALQKVATFATLVSTYEKGFLLILEPFETDNATVPNPIFHFTCLDPSIAIKPVFERFSSVVITSGTISPLDMYPKMLQFTPVVQESYQMTLTRNSFLPLVITRGSDQVAISSRFEVRNDPAVVRNFGSILIEYSKTVPDGVVAFFPSYLYMESIVAAWNDMGILNEVWKYKLIFVETPDANETSIALENYRRACDNGRGAVLLSVARGKVSEGIDFDHNYGRAVIMFGVPYQYTESRILKARLEYLRDTYRIRESEFLGFDAMRNAAQCVGRVLRGKTDWGLMVFADKRFARADKRAKLPRWINQYITETASNLSTDMAITLSKLFMRTISQNPNENQTGISLWTLEDIERHQAKQKELETEKQGGRDEDEYGDGGLDDSTLVQIDLDV</sequence>
<dbReference type="InterPro" id="IPR013020">
    <property type="entry name" value="Rad3/Chl1-like"/>
</dbReference>
<dbReference type="Proteomes" id="UP000053257">
    <property type="component" value="Unassembled WGS sequence"/>
</dbReference>
<dbReference type="InterPro" id="IPR010643">
    <property type="entry name" value="HBB"/>
</dbReference>
<dbReference type="PROSITE" id="PS51193">
    <property type="entry name" value="HELICASE_ATP_BIND_2"/>
    <property type="match status" value="1"/>
</dbReference>
<dbReference type="PANTHER" id="PTHR11472:SF1">
    <property type="entry name" value="GENERAL TRANSCRIPTION AND DNA REPAIR FACTOR IIH HELICASE SUBUNIT XPD"/>
    <property type="match status" value="1"/>
</dbReference>
<evidence type="ECO:0000256" key="6">
    <source>
        <dbReference type="ARBA" id="ARBA00022741"/>
    </source>
</evidence>
<dbReference type="InterPro" id="IPR010614">
    <property type="entry name" value="RAD3-like_helicase_DEAD"/>
</dbReference>
<dbReference type="InterPro" id="IPR027417">
    <property type="entry name" value="P-loop_NTPase"/>
</dbReference>
<evidence type="ECO:0000313" key="21">
    <source>
        <dbReference type="EMBL" id="KIP08131.1"/>
    </source>
</evidence>
<evidence type="ECO:0000256" key="12">
    <source>
        <dbReference type="ARBA" id="ARBA00023014"/>
    </source>
</evidence>
<evidence type="ECO:0000256" key="5">
    <source>
        <dbReference type="ARBA" id="ARBA00022723"/>
    </source>
</evidence>
<evidence type="ECO:0000256" key="2">
    <source>
        <dbReference type="ARBA" id="ARBA00004123"/>
    </source>
</evidence>
<evidence type="ECO:0000256" key="8">
    <source>
        <dbReference type="ARBA" id="ARBA00022801"/>
    </source>
</evidence>
<dbReference type="GO" id="GO:0016818">
    <property type="term" value="F:hydrolase activity, acting on acid anhydrides, in phosphorus-containing anhydrides"/>
    <property type="evidence" value="ECO:0007669"/>
    <property type="project" value="InterPro"/>
</dbReference>
<dbReference type="GO" id="GO:0043139">
    <property type="term" value="F:5'-3' DNA helicase activity"/>
    <property type="evidence" value="ECO:0007669"/>
    <property type="project" value="UniProtKB-EC"/>
</dbReference>
<keyword evidence="10" id="KW-0067">ATP-binding</keyword>
<comment type="similarity">
    <text evidence="3">Belongs to the helicase family. RAD3/XPD subfamily.</text>
</comment>
<keyword evidence="15" id="KW-0413">Isomerase</keyword>
<evidence type="ECO:0000256" key="9">
    <source>
        <dbReference type="ARBA" id="ARBA00022806"/>
    </source>
</evidence>